<comment type="subunit">
    <text evidence="6">Homodecamer.</text>
</comment>
<evidence type="ECO:0000313" key="7">
    <source>
        <dbReference type="EMBL" id="TMJ06310.1"/>
    </source>
</evidence>
<comment type="pathway">
    <text evidence="6">Carbohydrate metabolism; D-ribose degradation; D-ribose 5-phosphate from beta-D-ribopyranose: step 1/2.</text>
</comment>
<dbReference type="SUPFAM" id="SSF102546">
    <property type="entry name" value="RbsD-like"/>
    <property type="match status" value="1"/>
</dbReference>
<dbReference type="PANTHER" id="PTHR37831:SF1">
    <property type="entry name" value="D-RIBOSE PYRANASE"/>
    <property type="match status" value="1"/>
</dbReference>
<dbReference type="GO" id="GO:0048029">
    <property type="term" value="F:monosaccharide binding"/>
    <property type="evidence" value="ECO:0007669"/>
    <property type="project" value="InterPro"/>
</dbReference>
<accession>A0A537LE80</accession>
<dbReference type="InterPro" id="IPR023064">
    <property type="entry name" value="D-ribose_pyranase"/>
</dbReference>
<dbReference type="HAMAP" id="MF_01661">
    <property type="entry name" value="D_rib_pyranase"/>
    <property type="match status" value="1"/>
</dbReference>
<feature type="binding site" evidence="6">
    <location>
        <position position="98"/>
    </location>
    <ligand>
        <name>substrate</name>
    </ligand>
</feature>
<dbReference type="EMBL" id="VBAL01000017">
    <property type="protein sequence ID" value="TMJ06310.1"/>
    <property type="molecule type" value="Genomic_DNA"/>
</dbReference>
<dbReference type="Pfam" id="PF05025">
    <property type="entry name" value="RbsD_FucU"/>
    <property type="match status" value="1"/>
</dbReference>
<gene>
    <name evidence="6 7" type="primary">rbsD</name>
    <name evidence="7" type="ORF">E6H01_02080</name>
</gene>
<dbReference type="InterPro" id="IPR007721">
    <property type="entry name" value="RbsD_FucU"/>
</dbReference>
<dbReference type="EC" id="5.4.99.62" evidence="2 6"/>
<feature type="binding site" evidence="6">
    <location>
        <position position="28"/>
    </location>
    <ligand>
        <name>substrate</name>
    </ligand>
</feature>
<feature type="active site" description="Proton donor" evidence="6">
    <location>
        <position position="20"/>
    </location>
</feature>
<dbReference type="InterPro" id="IPR023750">
    <property type="entry name" value="RbsD-like_sf"/>
</dbReference>
<evidence type="ECO:0000256" key="5">
    <source>
        <dbReference type="ARBA" id="ARBA00023277"/>
    </source>
</evidence>
<dbReference type="GO" id="GO:0062193">
    <property type="term" value="F:D-ribose pyranase activity"/>
    <property type="evidence" value="ECO:0007669"/>
    <property type="project" value="UniProtKB-EC"/>
</dbReference>
<dbReference type="AlphaFoldDB" id="A0A537LE80"/>
<keyword evidence="5 6" id="KW-0119">Carbohydrate metabolism</keyword>
<dbReference type="Proteomes" id="UP000319353">
    <property type="component" value="Unassembled WGS sequence"/>
</dbReference>
<sequence length="131" mass="14227">MKKSGILNAELMRVITSMGHTDRLVIADSGLPIPPSVLRIDLALSSGVPTFAQTLQAVLNELQVESATVAEEMRQRSPALYQATRHLLGATPLQHISHEQFKGALLQVRAVVRTGEQTPYANIILQSGVTF</sequence>
<keyword evidence="3 6" id="KW-0963">Cytoplasm</keyword>
<reference evidence="7 8" key="1">
    <citation type="journal article" date="2019" name="Nat. Microbiol.">
        <title>Mediterranean grassland soil C-N compound turnover is dependent on rainfall and depth, and is mediated by genomically divergent microorganisms.</title>
        <authorList>
            <person name="Diamond S."/>
            <person name="Andeer P.F."/>
            <person name="Li Z."/>
            <person name="Crits-Christoph A."/>
            <person name="Burstein D."/>
            <person name="Anantharaman K."/>
            <person name="Lane K.R."/>
            <person name="Thomas B.C."/>
            <person name="Pan C."/>
            <person name="Northen T.R."/>
            <person name="Banfield J.F."/>
        </authorList>
    </citation>
    <scope>NUCLEOTIDE SEQUENCE [LARGE SCALE GENOMIC DNA]</scope>
    <source>
        <strain evidence="7">NP_4</strain>
    </source>
</reference>
<comment type="caution">
    <text evidence="7">The sequence shown here is derived from an EMBL/GenBank/DDBJ whole genome shotgun (WGS) entry which is preliminary data.</text>
</comment>
<dbReference type="PANTHER" id="PTHR37831">
    <property type="entry name" value="D-RIBOSE PYRANASE"/>
    <property type="match status" value="1"/>
</dbReference>
<comment type="subcellular location">
    <subcellularLocation>
        <location evidence="6">Cytoplasm</location>
    </subcellularLocation>
</comment>
<keyword evidence="4 6" id="KW-0413">Isomerase</keyword>
<proteinExistence type="inferred from homology"/>
<dbReference type="GO" id="GO:0019303">
    <property type="term" value="P:D-ribose catabolic process"/>
    <property type="evidence" value="ECO:0007669"/>
    <property type="project" value="UniProtKB-UniRule"/>
</dbReference>
<evidence type="ECO:0000313" key="8">
    <source>
        <dbReference type="Proteomes" id="UP000319353"/>
    </source>
</evidence>
<comment type="function">
    <text evidence="6">Catalyzes the interconversion of beta-pyran and beta-furan forms of D-ribose.</text>
</comment>
<evidence type="ECO:0000256" key="1">
    <source>
        <dbReference type="ARBA" id="ARBA00000223"/>
    </source>
</evidence>
<name>A0A537LE80_9BACT</name>
<dbReference type="GO" id="GO:0005829">
    <property type="term" value="C:cytosol"/>
    <property type="evidence" value="ECO:0007669"/>
    <property type="project" value="TreeGrafter"/>
</dbReference>
<organism evidence="7 8">
    <name type="scientific">Candidatus Segetimicrobium genomatis</name>
    <dbReference type="NCBI Taxonomy" id="2569760"/>
    <lineage>
        <taxon>Bacteria</taxon>
        <taxon>Bacillati</taxon>
        <taxon>Candidatus Sysuimicrobiota</taxon>
        <taxon>Candidatus Sysuimicrobiia</taxon>
        <taxon>Candidatus Sysuimicrobiales</taxon>
        <taxon>Candidatus Segetimicrobiaceae</taxon>
        <taxon>Candidatus Segetimicrobium</taxon>
    </lineage>
</organism>
<dbReference type="NCBIfam" id="NF008761">
    <property type="entry name" value="PRK11797.1"/>
    <property type="match status" value="1"/>
</dbReference>
<dbReference type="UniPathway" id="UPA00916">
    <property type="reaction ID" value="UER00888"/>
</dbReference>
<feature type="binding site" evidence="6">
    <location>
        <begin position="120"/>
        <end position="122"/>
    </location>
    <ligand>
        <name>substrate</name>
    </ligand>
</feature>
<evidence type="ECO:0000256" key="4">
    <source>
        <dbReference type="ARBA" id="ARBA00023235"/>
    </source>
</evidence>
<dbReference type="Gene3D" id="3.40.1650.10">
    <property type="entry name" value="RbsD-like domain"/>
    <property type="match status" value="1"/>
</dbReference>
<evidence type="ECO:0000256" key="2">
    <source>
        <dbReference type="ARBA" id="ARBA00012862"/>
    </source>
</evidence>
<protein>
    <recommendedName>
        <fullName evidence="2 6">D-ribose pyranase</fullName>
        <ecNumber evidence="2 6">5.4.99.62</ecNumber>
    </recommendedName>
</protein>
<comment type="catalytic activity">
    <reaction evidence="1 6">
        <text>beta-D-ribopyranose = beta-D-ribofuranose</text>
        <dbReference type="Rhea" id="RHEA:25432"/>
        <dbReference type="ChEBI" id="CHEBI:27476"/>
        <dbReference type="ChEBI" id="CHEBI:47002"/>
        <dbReference type="EC" id="5.4.99.62"/>
    </reaction>
</comment>
<evidence type="ECO:0000256" key="3">
    <source>
        <dbReference type="ARBA" id="ARBA00022490"/>
    </source>
</evidence>
<dbReference type="GO" id="GO:0016872">
    <property type="term" value="F:intramolecular lyase activity"/>
    <property type="evidence" value="ECO:0007669"/>
    <property type="project" value="UniProtKB-UniRule"/>
</dbReference>
<evidence type="ECO:0000256" key="6">
    <source>
        <dbReference type="HAMAP-Rule" id="MF_01661"/>
    </source>
</evidence>
<comment type="similarity">
    <text evidence="6">Belongs to the RbsD / FucU family. RbsD subfamily.</text>
</comment>